<comment type="caution">
    <text evidence="1">The sequence shown here is derived from an EMBL/GenBank/DDBJ whole genome shotgun (WGS) entry which is preliminary data.</text>
</comment>
<gene>
    <name evidence="1" type="ORF">Fot_40354</name>
</gene>
<proteinExistence type="predicted"/>
<dbReference type="Proteomes" id="UP001604277">
    <property type="component" value="Unassembled WGS sequence"/>
</dbReference>
<evidence type="ECO:0000313" key="2">
    <source>
        <dbReference type="Proteomes" id="UP001604277"/>
    </source>
</evidence>
<keyword evidence="2" id="KW-1185">Reference proteome</keyword>
<evidence type="ECO:0000313" key="1">
    <source>
        <dbReference type="EMBL" id="KAL2496597.1"/>
    </source>
</evidence>
<organism evidence="1 2">
    <name type="scientific">Forsythia ovata</name>
    <dbReference type="NCBI Taxonomy" id="205694"/>
    <lineage>
        <taxon>Eukaryota</taxon>
        <taxon>Viridiplantae</taxon>
        <taxon>Streptophyta</taxon>
        <taxon>Embryophyta</taxon>
        <taxon>Tracheophyta</taxon>
        <taxon>Spermatophyta</taxon>
        <taxon>Magnoliopsida</taxon>
        <taxon>eudicotyledons</taxon>
        <taxon>Gunneridae</taxon>
        <taxon>Pentapetalae</taxon>
        <taxon>asterids</taxon>
        <taxon>lamiids</taxon>
        <taxon>Lamiales</taxon>
        <taxon>Oleaceae</taxon>
        <taxon>Forsythieae</taxon>
        <taxon>Forsythia</taxon>
    </lineage>
</organism>
<protein>
    <submittedName>
        <fullName evidence="1">Uncharacterized protein</fullName>
    </submittedName>
</protein>
<sequence length="104" mass="11788">MKSVRFADKIPENVVYPFENGASYWCIFVEKLSEKLSWHMLHACLESDFGKSSCSVSDLGLLFVSGLFKFIYMIHNAGLQFTRNVSTVLKSKLIDAEELVMSRG</sequence>
<name>A0ABD1SA29_9LAMI</name>
<dbReference type="AlphaFoldDB" id="A0ABD1SA29"/>
<accession>A0ABD1SA29</accession>
<reference evidence="2" key="1">
    <citation type="submission" date="2024-07" db="EMBL/GenBank/DDBJ databases">
        <title>Two chromosome-level genome assemblies of Korean endemic species Abeliophyllum distichum and Forsythia ovata (Oleaceae).</title>
        <authorList>
            <person name="Jang H."/>
        </authorList>
    </citation>
    <scope>NUCLEOTIDE SEQUENCE [LARGE SCALE GENOMIC DNA]</scope>
</reference>
<dbReference type="EMBL" id="JBFOLJ010000011">
    <property type="protein sequence ID" value="KAL2496597.1"/>
    <property type="molecule type" value="Genomic_DNA"/>
</dbReference>